<dbReference type="EMBL" id="JBHLXD010000015">
    <property type="protein sequence ID" value="MFC0208884.1"/>
    <property type="molecule type" value="Genomic_DNA"/>
</dbReference>
<evidence type="ECO:0000256" key="1">
    <source>
        <dbReference type="ARBA" id="ARBA00010692"/>
    </source>
</evidence>
<name>A0ABV6D8B8_9HYPH</name>
<evidence type="ECO:0000256" key="3">
    <source>
        <dbReference type="SAM" id="Phobius"/>
    </source>
</evidence>
<dbReference type="Pfam" id="PF02632">
    <property type="entry name" value="BioY"/>
    <property type="match status" value="1"/>
</dbReference>
<evidence type="ECO:0000256" key="2">
    <source>
        <dbReference type="PIRNR" id="PIRNR016661"/>
    </source>
</evidence>
<reference evidence="4 5" key="1">
    <citation type="submission" date="2024-09" db="EMBL/GenBank/DDBJ databases">
        <authorList>
            <person name="Sun Q."/>
            <person name="Mori K."/>
        </authorList>
    </citation>
    <scope>NUCLEOTIDE SEQUENCE [LARGE SCALE GENOMIC DNA]</scope>
    <source>
        <strain evidence="4 5">CCM 8543</strain>
    </source>
</reference>
<keyword evidence="3" id="KW-1133">Transmembrane helix</keyword>
<sequence length="197" mass="20565">MPTPSVQGADAHFSPLRLEARSLPVKLLAVLIGTLFLTLSSYITVPMVPVPITMQTFAVMMVGALYGWRLGTATILAWLAEGVAGLPILAGGAGGLAHFMGPTGGYILSWPLMAAFVGWLAERGWNGERPLLAFLSMLIAGTFCLVAGATWLAGFVGAEKAVTLGVLPFLLGDALKAALGAATLAAIVRTGNWWRSE</sequence>
<keyword evidence="2" id="KW-0813">Transport</keyword>
<keyword evidence="2" id="KW-1003">Cell membrane</keyword>
<dbReference type="PIRSF" id="PIRSF016661">
    <property type="entry name" value="BioY"/>
    <property type="match status" value="1"/>
</dbReference>
<feature type="transmembrane region" description="Helical" evidence="3">
    <location>
        <begin position="23"/>
        <end position="43"/>
    </location>
</feature>
<dbReference type="RefSeq" id="WP_261518363.1">
    <property type="nucleotide sequence ID" value="NZ_JAODNW010000001.1"/>
</dbReference>
<keyword evidence="3" id="KW-0812">Transmembrane</keyword>
<keyword evidence="2 3" id="KW-0472">Membrane</keyword>
<comment type="similarity">
    <text evidence="1 2">Belongs to the BioY family.</text>
</comment>
<comment type="caution">
    <text evidence="4">The sequence shown here is derived from an EMBL/GenBank/DDBJ whole genome shotgun (WGS) entry which is preliminary data.</text>
</comment>
<gene>
    <name evidence="4" type="ORF">ACFFJ2_10800</name>
</gene>
<dbReference type="InterPro" id="IPR003784">
    <property type="entry name" value="BioY"/>
</dbReference>
<feature type="transmembrane region" description="Helical" evidence="3">
    <location>
        <begin position="49"/>
        <end position="68"/>
    </location>
</feature>
<evidence type="ECO:0000313" key="4">
    <source>
        <dbReference type="EMBL" id="MFC0208884.1"/>
    </source>
</evidence>
<dbReference type="Proteomes" id="UP001589755">
    <property type="component" value="Unassembled WGS sequence"/>
</dbReference>
<comment type="subcellular location">
    <subcellularLocation>
        <location evidence="2">Cell membrane</location>
        <topology evidence="2">Multi-pass membrane protein</topology>
    </subcellularLocation>
</comment>
<organism evidence="4 5">
    <name type="scientific">Chelativorans intermedius</name>
    <dbReference type="NCBI Taxonomy" id="515947"/>
    <lineage>
        <taxon>Bacteria</taxon>
        <taxon>Pseudomonadati</taxon>
        <taxon>Pseudomonadota</taxon>
        <taxon>Alphaproteobacteria</taxon>
        <taxon>Hyphomicrobiales</taxon>
        <taxon>Phyllobacteriaceae</taxon>
        <taxon>Chelativorans</taxon>
    </lineage>
</organism>
<proteinExistence type="inferred from homology"/>
<dbReference type="Gene3D" id="1.10.1760.20">
    <property type="match status" value="1"/>
</dbReference>
<evidence type="ECO:0000313" key="5">
    <source>
        <dbReference type="Proteomes" id="UP001589755"/>
    </source>
</evidence>
<feature type="transmembrane region" description="Helical" evidence="3">
    <location>
        <begin position="166"/>
        <end position="188"/>
    </location>
</feature>
<feature type="transmembrane region" description="Helical" evidence="3">
    <location>
        <begin position="133"/>
        <end position="154"/>
    </location>
</feature>
<keyword evidence="5" id="KW-1185">Reference proteome</keyword>
<dbReference type="PANTHER" id="PTHR34295:SF1">
    <property type="entry name" value="BIOTIN TRANSPORTER BIOY"/>
    <property type="match status" value="1"/>
</dbReference>
<accession>A0ABV6D8B8</accession>
<protein>
    <recommendedName>
        <fullName evidence="2">Biotin transporter</fullName>
    </recommendedName>
</protein>
<feature type="transmembrane region" description="Helical" evidence="3">
    <location>
        <begin position="103"/>
        <end position="121"/>
    </location>
</feature>
<dbReference type="PANTHER" id="PTHR34295">
    <property type="entry name" value="BIOTIN TRANSPORTER BIOY"/>
    <property type="match status" value="1"/>
</dbReference>